<dbReference type="PANTHER" id="PTHR35340">
    <property type="entry name" value="PQQ ENZYME REPEAT PROTEIN-RELATED"/>
    <property type="match status" value="1"/>
</dbReference>
<dbReference type="Pfam" id="PF17425">
    <property type="entry name" value="Arylsulfotran_N"/>
    <property type="match status" value="1"/>
</dbReference>
<dbReference type="InterPro" id="IPR053143">
    <property type="entry name" value="Arylsulfate_ST"/>
</dbReference>
<gene>
    <name evidence="2" type="ordered locus">NT01EI_0602</name>
</gene>
<dbReference type="InterPro" id="IPR035391">
    <property type="entry name" value="Arylsulfotran_N"/>
</dbReference>
<organism evidence="2 3">
    <name type="scientific">Edwardsiella ictaluri (strain 93-146)</name>
    <dbReference type="NCBI Taxonomy" id="634503"/>
    <lineage>
        <taxon>Bacteria</taxon>
        <taxon>Pseudomonadati</taxon>
        <taxon>Pseudomonadota</taxon>
        <taxon>Gammaproteobacteria</taxon>
        <taxon>Enterobacterales</taxon>
        <taxon>Hafniaceae</taxon>
        <taxon>Edwardsiella</taxon>
    </lineage>
</organism>
<sequence length="670" mass="74832">MNLIKYIHLRNNLIYHDNDNRLSLLIIALFILHLRGVDDIEFPFWDSADGMQSNAGCPLMIKMDLLQSQENTMLSTTRKTLVAGAIAFAIGAISPALQAAGMPAAPAVGNFGSVVVDPYGNSPLTALINLNGHAISDVKVTVLGKGENGVAVSYPVGKQSLLTYDGIPIFGLYQKHDNQVTIEYIEAGKRKKDSYTIRTSAIVNKYMDNRSLTDLQQVKPVKVAKGFEDRLYLVNTHTFTPQGSDLHWSGEKDKNAGLLDANPATGSMPFDIAPFTFIVDTQGEYRWWLNQDALYNAHDVDVNKRGYLMGIRETPRGTFTAVQGQRWYEFDMMGQVLNNHRLPRGYLDATHESVETPNDTVLLRVGKRNYVREDGQRVHTIRDHILEVDKSGRVVDVWDLNLILDPLRDSLLGALDAGAVCVNVDLDQAGKQAKLEPDTPFGDALGVGPGRNWAHVNSIAYDPKDDSIILSSRHQGVVKIGRDKQVKWILAPSEGWNEKLSAKLLKPVDAQNKPLNCSAKGVCENSDFDFAYTQHTAWLSPKGTLTVFDNGDGRHLEQPALPTMKYSRIVEYKIDEKNMTVQQVWEYGKDRGYEWYNPITSIVEYQPDRDTMFSFGGSTNLFEPGQPTTGRLNEIDYKTKDVKVELDVLSDKANQTHYRAALIRPQGLFL</sequence>
<dbReference type="STRING" id="67780.B6E78_13710"/>
<reference evidence="2 3" key="2">
    <citation type="journal article" date="2012" name="J. Bacteriol.">
        <title>Genome Sequence of Edwardsiella ictaluri 93-146, a Strain Associated with a Natural Channel Catfish Outbreak of Enteric Septicemia of Catfish.</title>
        <authorList>
            <person name="Williams M.L."/>
            <person name="Gillaspy A.F."/>
            <person name="Dyer D.W."/>
            <person name="Thune R.L."/>
            <person name="Waldbieser G.C."/>
            <person name="Schuster S.C."/>
            <person name="Gipson J."/>
            <person name="Zaitshik J."/>
            <person name="Landry C."/>
            <person name="Banes M.M."/>
            <person name="Lawrence M.L."/>
        </authorList>
    </citation>
    <scope>NUCLEOTIDE SEQUENCE [LARGE SCALE GENOMIC DNA]</scope>
    <source>
        <strain evidence="2 3">93-146</strain>
    </source>
</reference>
<dbReference type="HOGENOM" id="CLU_026635_2_0_6"/>
<dbReference type="Gene3D" id="2.60.40.3100">
    <property type="entry name" value="Arylsulphate sulphotransferase monomer, N-terminal domain"/>
    <property type="match status" value="1"/>
</dbReference>
<dbReference type="GO" id="GO:0004062">
    <property type="term" value="F:aryl sulfotransferase activity"/>
    <property type="evidence" value="ECO:0007669"/>
    <property type="project" value="InterPro"/>
</dbReference>
<feature type="domain" description="Arylsulfotransferase N-terminal" evidence="1">
    <location>
        <begin position="113"/>
        <end position="199"/>
    </location>
</feature>
<name>C5B757_EDWI9</name>
<accession>C5B757</accession>
<dbReference type="InterPro" id="IPR010262">
    <property type="entry name" value="Arylsulfotransferase_bact"/>
</dbReference>
<dbReference type="KEGG" id="eic:NT01EI_0602"/>
<evidence type="ECO:0000259" key="1">
    <source>
        <dbReference type="Pfam" id="PF17425"/>
    </source>
</evidence>
<protein>
    <submittedName>
        <fullName evidence="2">Arylsulfotransferase (ASST)</fullName>
    </submittedName>
</protein>
<proteinExistence type="predicted"/>
<reference evidence="3" key="1">
    <citation type="submission" date="2009-03" db="EMBL/GenBank/DDBJ databases">
        <title>Complete genome sequence of Edwardsiella ictaluri 93-146.</title>
        <authorList>
            <person name="Williams M.L."/>
            <person name="Gillaspy A.F."/>
            <person name="Dyer D.W."/>
            <person name="Thune R.L."/>
            <person name="Waldbieser G.C."/>
            <person name="Schuster S.C."/>
            <person name="Gipson J."/>
            <person name="Zaitshik J."/>
            <person name="Landry C."/>
            <person name="Lawrence M.L."/>
        </authorList>
    </citation>
    <scope>NUCLEOTIDE SEQUENCE [LARGE SCALE GENOMIC DNA]</scope>
    <source>
        <strain evidence="3">93-146</strain>
    </source>
</reference>
<dbReference type="PANTHER" id="PTHR35340:SF10">
    <property type="entry name" value="CYTOPLASMIC PROTEIN"/>
    <property type="match status" value="1"/>
</dbReference>
<dbReference type="EMBL" id="CP001600">
    <property type="protein sequence ID" value="ACR67831.1"/>
    <property type="molecule type" value="Genomic_DNA"/>
</dbReference>
<keyword evidence="2" id="KW-0808">Transferase</keyword>
<dbReference type="AlphaFoldDB" id="C5B757"/>
<evidence type="ECO:0000313" key="2">
    <source>
        <dbReference type="EMBL" id="ACR67831.1"/>
    </source>
</evidence>
<dbReference type="Pfam" id="PF05935">
    <property type="entry name" value="Arylsulfotrans"/>
    <property type="match status" value="1"/>
</dbReference>
<dbReference type="InterPro" id="IPR038477">
    <property type="entry name" value="ASST_N_sf"/>
</dbReference>
<evidence type="ECO:0000313" key="3">
    <source>
        <dbReference type="Proteomes" id="UP000001485"/>
    </source>
</evidence>
<dbReference type="Proteomes" id="UP000001485">
    <property type="component" value="Chromosome"/>
</dbReference>